<evidence type="ECO:0000256" key="2">
    <source>
        <dbReference type="ARBA" id="ARBA00022448"/>
    </source>
</evidence>
<name>A0A5C1QNK8_9SPIO</name>
<gene>
    <name evidence="9" type="primary">phnE</name>
    <name evidence="9" type="ORF">EXM22_13345</name>
</gene>
<evidence type="ECO:0000256" key="3">
    <source>
        <dbReference type="ARBA" id="ARBA00022475"/>
    </source>
</evidence>
<organism evidence="9 10">
    <name type="scientific">Oceanispirochaeta crateris</name>
    <dbReference type="NCBI Taxonomy" id="2518645"/>
    <lineage>
        <taxon>Bacteria</taxon>
        <taxon>Pseudomonadati</taxon>
        <taxon>Spirochaetota</taxon>
        <taxon>Spirochaetia</taxon>
        <taxon>Spirochaetales</taxon>
        <taxon>Spirochaetaceae</taxon>
        <taxon>Oceanispirochaeta</taxon>
    </lineage>
</organism>
<dbReference type="RefSeq" id="WP_149487007.1">
    <property type="nucleotide sequence ID" value="NZ_CP036150.1"/>
</dbReference>
<evidence type="ECO:0000313" key="9">
    <source>
        <dbReference type="EMBL" id="QEN08928.1"/>
    </source>
</evidence>
<dbReference type="GO" id="GO:0015416">
    <property type="term" value="F:ABC-type phosphonate transporter activity"/>
    <property type="evidence" value="ECO:0007669"/>
    <property type="project" value="InterPro"/>
</dbReference>
<evidence type="ECO:0000256" key="5">
    <source>
        <dbReference type="ARBA" id="ARBA00022989"/>
    </source>
</evidence>
<keyword evidence="10" id="KW-1185">Reference proteome</keyword>
<feature type="transmembrane region" description="Helical" evidence="7">
    <location>
        <begin position="75"/>
        <end position="99"/>
    </location>
</feature>
<dbReference type="Gene3D" id="1.10.3720.10">
    <property type="entry name" value="MetI-like"/>
    <property type="match status" value="1"/>
</dbReference>
<comment type="subcellular location">
    <subcellularLocation>
        <location evidence="1 7">Cell membrane</location>
        <topology evidence="1 7">Multi-pass membrane protein</topology>
    </subcellularLocation>
</comment>
<keyword evidence="3" id="KW-1003">Cell membrane</keyword>
<comment type="similarity">
    <text evidence="7">Belongs to the binding-protein-dependent transport system permease family.</text>
</comment>
<dbReference type="InterPro" id="IPR005769">
    <property type="entry name" value="PhnE/PtxC"/>
</dbReference>
<dbReference type="PANTHER" id="PTHR30043">
    <property type="entry name" value="PHOSPHONATES TRANSPORT SYSTEM PERMEASE PROTEIN"/>
    <property type="match status" value="1"/>
</dbReference>
<feature type="domain" description="ABC transmembrane type-1" evidence="8">
    <location>
        <begin position="69"/>
        <end position="252"/>
    </location>
</feature>
<evidence type="ECO:0000313" key="10">
    <source>
        <dbReference type="Proteomes" id="UP000324209"/>
    </source>
</evidence>
<dbReference type="GO" id="GO:0005886">
    <property type="term" value="C:plasma membrane"/>
    <property type="evidence" value="ECO:0007669"/>
    <property type="project" value="UniProtKB-SubCell"/>
</dbReference>
<dbReference type="Proteomes" id="UP000324209">
    <property type="component" value="Chromosome"/>
</dbReference>
<sequence length="260" mass="28673">MEKIIIPKANHLKRNSTIFIIVFLIVGSAVFAGFNPLEVIQNFSKGKRLLGRMFFPPDWTYTIKVIPPLLETIRMAVVGTFIGTVIALPVAVFAAGNFLKNPWISQPLRLVLNIFRTIPAMVLASLFVAVFGIGPFSGVIALSIFSFGLISKLTYESIEAIDYGQVEALMSLGANKPNILRYAIIPQILPQYMSYTLYGFEVNVRAAAVLGYVGAGGIGQTFEHNLAWRNFDRVGVIIVISFAVVLIIDLISSHLRKRLV</sequence>
<dbReference type="PANTHER" id="PTHR30043:SF1">
    <property type="entry name" value="ABC TRANSPORT SYSTEM PERMEASE PROTEIN P69"/>
    <property type="match status" value="1"/>
</dbReference>
<dbReference type="KEGG" id="ock:EXM22_13345"/>
<dbReference type="CDD" id="cd06261">
    <property type="entry name" value="TM_PBP2"/>
    <property type="match status" value="1"/>
</dbReference>
<reference evidence="9 10" key="1">
    <citation type="submission" date="2019-02" db="EMBL/GenBank/DDBJ databases">
        <title>Complete Genome Sequence and Methylome Analysis of free living Spirochaetas.</title>
        <authorList>
            <person name="Fomenkov A."/>
            <person name="Dubinina G."/>
            <person name="Leshcheva N."/>
            <person name="Mikheeva N."/>
            <person name="Grabovich M."/>
            <person name="Vincze T."/>
            <person name="Roberts R.J."/>
        </authorList>
    </citation>
    <scope>NUCLEOTIDE SEQUENCE [LARGE SCALE GENOMIC DNA]</scope>
    <source>
        <strain evidence="9 10">K2</strain>
    </source>
</reference>
<proteinExistence type="inferred from homology"/>
<feature type="transmembrane region" description="Helical" evidence="7">
    <location>
        <begin position="12"/>
        <end position="34"/>
    </location>
</feature>
<keyword evidence="5 7" id="KW-1133">Transmembrane helix</keyword>
<evidence type="ECO:0000259" key="8">
    <source>
        <dbReference type="PROSITE" id="PS50928"/>
    </source>
</evidence>
<dbReference type="InterPro" id="IPR035906">
    <property type="entry name" value="MetI-like_sf"/>
</dbReference>
<evidence type="ECO:0000256" key="1">
    <source>
        <dbReference type="ARBA" id="ARBA00004651"/>
    </source>
</evidence>
<keyword evidence="6 7" id="KW-0472">Membrane</keyword>
<evidence type="ECO:0000256" key="6">
    <source>
        <dbReference type="ARBA" id="ARBA00023136"/>
    </source>
</evidence>
<dbReference type="AlphaFoldDB" id="A0A5C1QNK8"/>
<dbReference type="Pfam" id="PF00528">
    <property type="entry name" value="BPD_transp_1"/>
    <property type="match status" value="1"/>
</dbReference>
<evidence type="ECO:0000256" key="4">
    <source>
        <dbReference type="ARBA" id="ARBA00022692"/>
    </source>
</evidence>
<evidence type="ECO:0000256" key="7">
    <source>
        <dbReference type="RuleBase" id="RU363032"/>
    </source>
</evidence>
<feature type="transmembrane region" description="Helical" evidence="7">
    <location>
        <begin position="120"/>
        <end position="145"/>
    </location>
</feature>
<keyword evidence="2 7" id="KW-0813">Transport</keyword>
<dbReference type="InterPro" id="IPR000515">
    <property type="entry name" value="MetI-like"/>
</dbReference>
<keyword evidence="4 7" id="KW-0812">Transmembrane</keyword>
<accession>A0A5C1QNK8</accession>
<dbReference type="OrthoDB" id="8557224at2"/>
<dbReference type="NCBIfam" id="TIGR01097">
    <property type="entry name" value="PhnE"/>
    <property type="match status" value="1"/>
</dbReference>
<feature type="transmembrane region" description="Helical" evidence="7">
    <location>
        <begin position="234"/>
        <end position="252"/>
    </location>
</feature>
<dbReference type="PROSITE" id="PS50928">
    <property type="entry name" value="ABC_TM1"/>
    <property type="match status" value="1"/>
</dbReference>
<dbReference type="SUPFAM" id="SSF161098">
    <property type="entry name" value="MetI-like"/>
    <property type="match status" value="1"/>
</dbReference>
<protein>
    <submittedName>
        <fullName evidence="9">Phosphonate ABC transporter, permease protein PhnE</fullName>
    </submittedName>
</protein>
<dbReference type="EMBL" id="CP036150">
    <property type="protein sequence ID" value="QEN08928.1"/>
    <property type="molecule type" value="Genomic_DNA"/>
</dbReference>